<name>A0ABU9UA42_9SPIR</name>
<evidence type="ECO:0000313" key="2">
    <source>
        <dbReference type="EMBL" id="MEM5947539.1"/>
    </source>
</evidence>
<dbReference type="EMBL" id="JBCHKQ010000001">
    <property type="protein sequence ID" value="MEM5947539.1"/>
    <property type="molecule type" value="Genomic_DNA"/>
</dbReference>
<dbReference type="Proteomes" id="UP001466331">
    <property type="component" value="Unassembled WGS sequence"/>
</dbReference>
<evidence type="ECO:0000256" key="1">
    <source>
        <dbReference type="SAM" id="SignalP"/>
    </source>
</evidence>
<organism evidence="2 3">
    <name type="scientific">Rarispira pelagica</name>
    <dbReference type="NCBI Taxonomy" id="3141764"/>
    <lineage>
        <taxon>Bacteria</taxon>
        <taxon>Pseudomonadati</taxon>
        <taxon>Spirochaetota</taxon>
        <taxon>Spirochaetia</taxon>
        <taxon>Winmispirales</taxon>
        <taxon>Winmispiraceae</taxon>
        <taxon>Rarispira</taxon>
    </lineage>
</organism>
<evidence type="ECO:0008006" key="4">
    <source>
        <dbReference type="Google" id="ProtNLM"/>
    </source>
</evidence>
<comment type="caution">
    <text evidence="2">The sequence shown here is derived from an EMBL/GenBank/DDBJ whole genome shotgun (WGS) entry which is preliminary data.</text>
</comment>
<proteinExistence type="predicted"/>
<gene>
    <name evidence="2" type="ORF">WKV44_03175</name>
</gene>
<reference evidence="2 3" key="1">
    <citation type="submission" date="2024-03" db="EMBL/GenBank/DDBJ databases">
        <title>Ignisphaera cupida sp. nov., a hyperthermophilic hydrolytic archaeon from a hot spring of Kamchatka, and proposal of Ignisphaeraceae fam. nov.</title>
        <authorList>
            <person name="Podosokorskaya O.A."/>
            <person name="Elcheninov A.G."/>
            <person name="Maltseva A.I."/>
            <person name="Zayulina K.S."/>
            <person name="Novikov A."/>
            <person name="Merkel A.Y."/>
        </authorList>
    </citation>
    <scope>NUCLEOTIDE SEQUENCE [LARGE SCALE GENOMIC DNA]</scope>
    <source>
        <strain evidence="2 3">38H-sp</strain>
    </source>
</reference>
<accession>A0ABU9UA42</accession>
<dbReference type="RefSeq" id="WP_420068987.1">
    <property type="nucleotide sequence ID" value="NZ_JBCHKQ010000001.1"/>
</dbReference>
<feature type="chain" id="PRO_5046789228" description="Porin" evidence="1">
    <location>
        <begin position="22"/>
        <end position="387"/>
    </location>
</feature>
<keyword evidence="1" id="KW-0732">Signal</keyword>
<keyword evidence="3" id="KW-1185">Reference proteome</keyword>
<evidence type="ECO:0000313" key="3">
    <source>
        <dbReference type="Proteomes" id="UP001466331"/>
    </source>
</evidence>
<sequence>MVKQKVAGGALLLLFCFFLSAEESHKIILDSSVFGIRLADSDWGLFSTSSGEIDFSSRGNKDVKARFAIKAESGQLVSTNPVTYEQNLTGQPISSISIHYAYIKAKIPVTEEYDIRISAGKNAISWGSGALFNSGNTAFSSISQSSNLLAVGTSVREDTAWYQSLYLPLSKYSFIEQLLIIPEKGMDSSHSPATIFPSPEKSIPAIRTYFKLGQLSTELSYLYNPSEKTHTPAITLQGNLLGDIYISASTSVKDDSIQLYNNLAISCGIFFLNPIEIGETISLRLEALIIPSASWQEETYNAGSTKYGLQIYQEAIIAPTDRLSFILRSITSPIDLSALIITGTDFNLSQNLHIYAFFSAQAGEKSDTYSIDKPAGIGLAAGLRYTF</sequence>
<protein>
    <recommendedName>
        <fullName evidence="4">Porin</fullName>
    </recommendedName>
</protein>
<feature type="signal peptide" evidence="1">
    <location>
        <begin position="1"/>
        <end position="21"/>
    </location>
</feature>